<protein>
    <submittedName>
        <fullName evidence="1">Uncharacterized protein</fullName>
    </submittedName>
</protein>
<name>A0AAD7DB07_MYCRO</name>
<keyword evidence="2" id="KW-1185">Reference proteome</keyword>
<gene>
    <name evidence="1" type="ORF">B0H17DRAFT_1136511</name>
</gene>
<reference evidence="1" key="1">
    <citation type="submission" date="2023-03" db="EMBL/GenBank/DDBJ databases">
        <title>Massive genome expansion in bonnet fungi (Mycena s.s.) driven by repeated elements and novel gene families across ecological guilds.</title>
        <authorList>
            <consortium name="Lawrence Berkeley National Laboratory"/>
            <person name="Harder C.B."/>
            <person name="Miyauchi S."/>
            <person name="Viragh M."/>
            <person name="Kuo A."/>
            <person name="Thoen E."/>
            <person name="Andreopoulos B."/>
            <person name="Lu D."/>
            <person name="Skrede I."/>
            <person name="Drula E."/>
            <person name="Henrissat B."/>
            <person name="Morin E."/>
            <person name="Kohler A."/>
            <person name="Barry K."/>
            <person name="LaButti K."/>
            <person name="Morin E."/>
            <person name="Salamov A."/>
            <person name="Lipzen A."/>
            <person name="Mereny Z."/>
            <person name="Hegedus B."/>
            <person name="Baldrian P."/>
            <person name="Stursova M."/>
            <person name="Weitz H."/>
            <person name="Taylor A."/>
            <person name="Grigoriev I.V."/>
            <person name="Nagy L.G."/>
            <person name="Martin F."/>
            <person name="Kauserud H."/>
        </authorList>
    </citation>
    <scope>NUCLEOTIDE SEQUENCE</scope>
    <source>
        <strain evidence="1">CBHHK067</strain>
    </source>
</reference>
<sequence length="152" mass="17000">MDLPWCAQPELAAPVRNCPRRAVDLVGISWIDRKLRDNFWVQMMYEEWKTPPEPDLVPGNHCGRNYRARGNAASKHSHRRVDARQCAAVPRQCAAAAAISPSPFTPAKPLNLRRSGRRLAEDWVLLLVSKTPQIGGAVTRLNNTHCSGNQIL</sequence>
<dbReference type="Proteomes" id="UP001221757">
    <property type="component" value="Unassembled WGS sequence"/>
</dbReference>
<proteinExistence type="predicted"/>
<evidence type="ECO:0000313" key="2">
    <source>
        <dbReference type="Proteomes" id="UP001221757"/>
    </source>
</evidence>
<accession>A0AAD7DB07</accession>
<comment type="caution">
    <text evidence="1">The sequence shown here is derived from an EMBL/GenBank/DDBJ whole genome shotgun (WGS) entry which is preliminary data.</text>
</comment>
<dbReference type="AlphaFoldDB" id="A0AAD7DB07"/>
<evidence type="ECO:0000313" key="1">
    <source>
        <dbReference type="EMBL" id="KAJ7687002.1"/>
    </source>
</evidence>
<dbReference type="EMBL" id="JARKIE010000091">
    <property type="protein sequence ID" value="KAJ7687002.1"/>
    <property type="molecule type" value="Genomic_DNA"/>
</dbReference>
<organism evidence="1 2">
    <name type="scientific">Mycena rosella</name>
    <name type="common">Pink bonnet</name>
    <name type="synonym">Agaricus rosellus</name>
    <dbReference type="NCBI Taxonomy" id="1033263"/>
    <lineage>
        <taxon>Eukaryota</taxon>
        <taxon>Fungi</taxon>
        <taxon>Dikarya</taxon>
        <taxon>Basidiomycota</taxon>
        <taxon>Agaricomycotina</taxon>
        <taxon>Agaricomycetes</taxon>
        <taxon>Agaricomycetidae</taxon>
        <taxon>Agaricales</taxon>
        <taxon>Marasmiineae</taxon>
        <taxon>Mycenaceae</taxon>
        <taxon>Mycena</taxon>
    </lineage>
</organism>